<comment type="caution">
    <text evidence="4">The sequence shown here is derived from an EMBL/GenBank/DDBJ whole genome shotgun (WGS) entry which is preliminary data.</text>
</comment>
<dbReference type="Pfam" id="PF01437">
    <property type="entry name" value="PSI"/>
    <property type="match status" value="1"/>
</dbReference>
<keyword evidence="2" id="KW-0472">Membrane</keyword>
<protein>
    <submittedName>
        <fullName evidence="4">Uncharacterized protein</fullName>
    </submittedName>
</protein>
<dbReference type="Proteomes" id="UP000249524">
    <property type="component" value="Unassembled WGS sequence"/>
</dbReference>
<name>A0A328BGN5_9CAUL</name>
<dbReference type="AlphaFoldDB" id="A0A328BGN5"/>
<keyword evidence="3" id="KW-0325">Glycoprotein</keyword>
<dbReference type="EMBL" id="QFYS01000003">
    <property type="protein sequence ID" value="RAK66273.1"/>
    <property type="molecule type" value="Genomic_DNA"/>
</dbReference>
<evidence type="ECO:0000313" key="4">
    <source>
        <dbReference type="EMBL" id="RAK66273.1"/>
    </source>
</evidence>
<evidence type="ECO:0000256" key="1">
    <source>
        <dbReference type="ARBA" id="ARBA00004370"/>
    </source>
</evidence>
<accession>A0A328BGN5</accession>
<sequence>MSWPAGVFRSACTRCVSLSHSPCGWSSPKMRCTRST</sequence>
<dbReference type="GO" id="GO:0016020">
    <property type="term" value="C:membrane"/>
    <property type="evidence" value="ECO:0007669"/>
    <property type="project" value="UniProtKB-SubCell"/>
</dbReference>
<proteinExistence type="predicted"/>
<evidence type="ECO:0000256" key="3">
    <source>
        <dbReference type="ARBA" id="ARBA00023180"/>
    </source>
</evidence>
<dbReference type="InterPro" id="IPR002165">
    <property type="entry name" value="Plexin_repeat"/>
</dbReference>
<evidence type="ECO:0000256" key="2">
    <source>
        <dbReference type="ARBA" id="ARBA00023136"/>
    </source>
</evidence>
<comment type="subcellular location">
    <subcellularLocation>
        <location evidence="1">Membrane</location>
    </subcellularLocation>
</comment>
<evidence type="ECO:0000313" key="5">
    <source>
        <dbReference type="Proteomes" id="UP000249524"/>
    </source>
</evidence>
<gene>
    <name evidence="4" type="ORF">DJ019_08440</name>
</gene>
<keyword evidence="5" id="KW-1185">Reference proteome</keyword>
<reference evidence="4 5" key="1">
    <citation type="submission" date="2018-05" db="EMBL/GenBank/DDBJ databases">
        <authorList>
            <person name="Lanie J.A."/>
            <person name="Ng W.-L."/>
            <person name="Kazmierczak K.M."/>
            <person name="Andrzejewski T.M."/>
            <person name="Davidsen T.M."/>
            <person name="Wayne K.J."/>
            <person name="Tettelin H."/>
            <person name="Glass J.I."/>
            <person name="Rusch D."/>
            <person name="Podicherti R."/>
            <person name="Tsui H.-C.T."/>
            <person name="Winkler M.E."/>
        </authorList>
    </citation>
    <scope>NUCLEOTIDE SEQUENCE [LARGE SCALE GENOMIC DNA]</scope>
    <source>
        <strain evidence="4 5">BUT-10</strain>
    </source>
</reference>
<organism evidence="4 5">
    <name type="scientific">Phenylobacterium kunshanense</name>
    <dbReference type="NCBI Taxonomy" id="1445034"/>
    <lineage>
        <taxon>Bacteria</taxon>
        <taxon>Pseudomonadati</taxon>
        <taxon>Pseudomonadota</taxon>
        <taxon>Alphaproteobacteria</taxon>
        <taxon>Caulobacterales</taxon>
        <taxon>Caulobacteraceae</taxon>
        <taxon>Phenylobacterium</taxon>
    </lineage>
</organism>